<dbReference type="EMBL" id="LGCK01000004">
    <property type="protein sequence ID" value="KPL74073.1"/>
    <property type="molecule type" value="Genomic_DNA"/>
</dbReference>
<gene>
    <name evidence="1" type="ORF">ADM99_02255</name>
</gene>
<organism evidence="1 2">
    <name type="scientific">Leptolinea tardivitalis</name>
    <dbReference type="NCBI Taxonomy" id="229920"/>
    <lineage>
        <taxon>Bacteria</taxon>
        <taxon>Bacillati</taxon>
        <taxon>Chloroflexota</taxon>
        <taxon>Anaerolineae</taxon>
        <taxon>Anaerolineales</taxon>
        <taxon>Anaerolineaceae</taxon>
        <taxon>Leptolinea</taxon>
    </lineage>
</organism>
<protein>
    <submittedName>
        <fullName evidence="1">Uncharacterized protein</fullName>
    </submittedName>
</protein>
<evidence type="ECO:0000313" key="1">
    <source>
        <dbReference type="EMBL" id="KPL74073.1"/>
    </source>
</evidence>
<keyword evidence="2" id="KW-1185">Reference proteome</keyword>
<dbReference type="Proteomes" id="UP000050430">
    <property type="component" value="Unassembled WGS sequence"/>
</dbReference>
<comment type="caution">
    <text evidence="1">The sequence shown here is derived from an EMBL/GenBank/DDBJ whole genome shotgun (WGS) entry which is preliminary data.</text>
</comment>
<sequence length="89" mass="9696">MPELTITMLNREGLNIQPAASFIRVKSFNAGADSPMNIHREFSTGSIPVRPAPGIFIRSFRTIHAQGDSMKIPAPCLQALIDSIFGEAQ</sequence>
<dbReference type="STRING" id="229920.ADM99_02255"/>
<accession>A0A0P6X3T9</accession>
<dbReference type="RefSeq" id="WP_062423049.1">
    <property type="nucleotide sequence ID" value="NZ_BBYA01000012.1"/>
</dbReference>
<proteinExistence type="predicted"/>
<dbReference type="OrthoDB" id="9798965at2"/>
<dbReference type="AlphaFoldDB" id="A0A0P6X3T9"/>
<reference evidence="1 2" key="1">
    <citation type="submission" date="2015-07" db="EMBL/GenBank/DDBJ databases">
        <title>Genome sequence of Leptolinea tardivitalis DSM 16556.</title>
        <authorList>
            <person name="Hemp J."/>
            <person name="Ward L.M."/>
            <person name="Pace L.A."/>
            <person name="Fischer W.W."/>
        </authorList>
    </citation>
    <scope>NUCLEOTIDE SEQUENCE [LARGE SCALE GENOMIC DNA]</scope>
    <source>
        <strain evidence="1 2">YMTK-2</strain>
    </source>
</reference>
<evidence type="ECO:0000313" key="2">
    <source>
        <dbReference type="Proteomes" id="UP000050430"/>
    </source>
</evidence>
<name>A0A0P6X3T9_9CHLR</name>